<comment type="caution">
    <text evidence="1">The sequence shown here is derived from an EMBL/GenBank/DDBJ whole genome shotgun (WGS) entry which is preliminary data.</text>
</comment>
<dbReference type="AlphaFoldDB" id="N9PVL2"/>
<proteinExistence type="predicted"/>
<sequence>MKKQLPPASLTSKILGKSLLLAQGTLDKAVKYSTIPFSAPEIIRPRTEEKFYTWTHYGIFFPLLPEPHRYLNIMILLGTPGALAFDHDDITLGNPRESATFFSSTAAVDEHLLKAYIMPENANIQEDGTLIELGEEVSIQGTLPHIHLKGAYHGLSFEFELDVSDQISWFIKTPIYDHFSLLASFKGQLEYKGKKTPAEGLCTYEYARATGAHMVAKKLIPEAYKLPLDFFTYQIINLSETTQLLLTKADILGKPAAYSLHIRHTDKPAEIYTEVEFNVISHQIEDYVSPSGKKMRLPQVFSWSVKNKANQKVLEITAKIDSPFRYGHGVGYASAYTFTGEYLNEPVQGRGYIEYVDVEDQKAFQ</sequence>
<reference evidence="2 4" key="2">
    <citation type="journal article" date="2014" name="Int. J. Syst. Evol. Microbiol.">
        <title>Complete genome sequence of Corynebacterium casei LMG S-19264T (=DSM 44701T), isolated from a smear-ripened cheese.</title>
        <authorList>
            <consortium name="US DOE Joint Genome Institute (JGI-PGF)"/>
            <person name="Walter F."/>
            <person name="Albersmeier A."/>
            <person name="Kalinowski J."/>
            <person name="Ruckert C."/>
        </authorList>
    </citation>
    <scope>NUCLEOTIDE SEQUENCE [LARGE SCALE GENOMIC DNA]</scope>
    <source>
        <strain evidence="2 4">CCM 8635</strain>
    </source>
</reference>
<dbReference type="RefSeq" id="WP_005287331.1">
    <property type="nucleotide sequence ID" value="NZ_BMDA01000001.1"/>
</dbReference>
<evidence type="ECO:0000313" key="4">
    <source>
        <dbReference type="Proteomes" id="UP000652691"/>
    </source>
</evidence>
<dbReference type="STRING" id="1217698.F888_02865"/>
<name>N9PVL2_9GAMM</name>
<evidence type="ECO:0000313" key="3">
    <source>
        <dbReference type="Proteomes" id="UP000013200"/>
    </source>
</evidence>
<dbReference type="HOGENOM" id="CLU_061504_1_0_6"/>
<dbReference type="EMBL" id="BMDA01000001">
    <property type="protein sequence ID" value="GGH26791.1"/>
    <property type="molecule type" value="Genomic_DNA"/>
</dbReference>
<reference evidence="2" key="3">
    <citation type="submission" date="2024-03" db="EMBL/GenBank/DDBJ databases">
        <authorList>
            <person name="Sun Q."/>
            <person name="Sedlacek I."/>
        </authorList>
    </citation>
    <scope>NUCLEOTIDE SEQUENCE</scope>
    <source>
        <strain evidence="2">CCM 8635</strain>
    </source>
</reference>
<evidence type="ECO:0008006" key="5">
    <source>
        <dbReference type="Google" id="ProtNLM"/>
    </source>
</evidence>
<reference evidence="1 3" key="1">
    <citation type="submission" date="2013-02" db="EMBL/GenBank/DDBJ databases">
        <title>The Genome Sequence of Acinetobacter sp. NIPH 3623.</title>
        <authorList>
            <consortium name="The Broad Institute Genome Sequencing Platform"/>
            <consortium name="The Broad Institute Genome Sequencing Center for Infectious Disease"/>
            <person name="Cerqueira G."/>
            <person name="Feldgarden M."/>
            <person name="Courvalin P."/>
            <person name="Perichon B."/>
            <person name="Grillot-Courvalin C."/>
            <person name="Clermont D."/>
            <person name="Rocha E."/>
            <person name="Yoon E.-J."/>
            <person name="Nemec A."/>
            <person name="Walker B."/>
            <person name="Young S.K."/>
            <person name="Zeng Q."/>
            <person name="Gargeya S."/>
            <person name="Fitzgerald M."/>
            <person name="Haas B."/>
            <person name="Abouelleil A."/>
            <person name="Alvarado L."/>
            <person name="Arachchi H.M."/>
            <person name="Berlin A.M."/>
            <person name="Chapman S.B."/>
            <person name="Dewar J."/>
            <person name="Goldberg J."/>
            <person name="Griggs A."/>
            <person name="Gujja S."/>
            <person name="Hansen M."/>
            <person name="Howarth C."/>
            <person name="Imamovic A."/>
            <person name="Larimer J."/>
            <person name="McCowan C."/>
            <person name="Murphy C."/>
            <person name="Neiman D."/>
            <person name="Pearson M."/>
            <person name="Priest M."/>
            <person name="Roberts A."/>
            <person name="Saif S."/>
            <person name="Shea T."/>
            <person name="Sisk P."/>
            <person name="Sykes S."/>
            <person name="Wortman J."/>
            <person name="Nusbaum C."/>
            <person name="Birren B."/>
        </authorList>
    </citation>
    <scope>NUCLEOTIDE SEQUENCE [LARGE SCALE GENOMIC DNA]</scope>
    <source>
        <strain evidence="1 3">NIPH 3623</strain>
    </source>
</reference>
<organism evidence="1 3">
    <name type="scientific">Acinetobacter courvalinii</name>
    <dbReference type="NCBI Taxonomy" id="280147"/>
    <lineage>
        <taxon>Bacteria</taxon>
        <taxon>Pseudomonadati</taxon>
        <taxon>Pseudomonadota</taxon>
        <taxon>Gammaproteobacteria</taxon>
        <taxon>Moraxellales</taxon>
        <taxon>Moraxellaceae</taxon>
        <taxon>Acinetobacter</taxon>
    </lineage>
</organism>
<gene>
    <name evidence="1" type="ORF">F888_02865</name>
    <name evidence="2" type="ORF">GCM10007354_04520</name>
</gene>
<accession>N9PVL2</accession>
<dbReference type="InterPro" id="IPR046611">
    <property type="entry name" value="DUF6670"/>
</dbReference>
<dbReference type="Proteomes" id="UP000013200">
    <property type="component" value="Unassembled WGS sequence"/>
</dbReference>
<dbReference type="Proteomes" id="UP000652691">
    <property type="component" value="Unassembled WGS sequence"/>
</dbReference>
<dbReference type="Pfam" id="PF20375">
    <property type="entry name" value="DUF6670"/>
    <property type="match status" value="1"/>
</dbReference>
<evidence type="ECO:0000313" key="2">
    <source>
        <dbReference type="EMBL" id="GGH26791.1"/>
    </source>
</evidence>
<dbReference type="GeneID" id="80103024"/>
<keyword evidence="3" id="KW-1185">Reference proteome</keyword>
<evidence type="ECO:0000313" key="1">
    <source>
        <dbReference type="EMBL" id="ENX37524.1"/>
    </source>
</evidence>
<protein>
    <recommendedName>
        <fullName evidence="5">AttH domain-containing protein</fullName>
    </recommendedName>
</protein>
<dbReference type="EMBL" id="APSA01000007">
    <property type="protein sequence ID" value="ENX37524.1"/>
    <property type="molecule type" value="Genomic_DNA"/>
</dbReference>
<dbReference type="PATRIC" id="fig|1217698.3.peg.2804"/>